<dbReference type="Proteomes" id="UP000240883">
    <property type="component" value="Unassembled WGS sequence"/>
</dbReference>
<sequence>MPSKPVLAADSGGNGGNFDARFASQAVDPVMSLPLVFRPPSQAKRGPIKRTTPVFSFSMTITHAPPSRPAGVLFHPHLDLGVHVSSGSCRTGTTPSRPP</sequence>
<feature type="region of interest" description="Disordered" evidence="1">
    <location>
        <begin position="1"/>
        <end position="20"/>
    </location>
</feature>
<reference evidence="2 3" key="1">
    <citation type="journal article" date="2018" name="Front. Microbiol.">
        <title>Genome-Wide Analysis of Corynespora cassiicola Leaf Fall Disease Putative Effectors.</title>
        <authorList>
            <person name="Lopez D."/>
            <person name="Ribeiro S."/>
            <person name="Label P."/>
            <person name="Fumanal B."/>
            <person name="Venisse J.S."/>
            <person name="Kohler A."/>
            <person name="de Oliveira R.R."/>
            <person name="Labutti K."/>
            <person name="Lipzen A."/>
            <person name="Lail K."/>
            <person name="Bauer D."/>
            <person name="Ohm R.A."/>
            <person name="Barry K.W."/>
            <person name="Spatafora J."/>
            <person name="Grigoriev I.V."/>
            <person name="Martin F.M."/>
            <person name="Pujade-Renaud V."/>
        </authorList>
    </citation>
    <scope>NUCLEOTIDE SEQUENCE [LARGE SCALE GENOMIC DNA]</scope>
    <source>
        <strain evidence="2 3">Philippines</strain>
    </source>
</reference>
<organism evidence="2 3">
    <name type="scientific">Corynespora cassiicola Philippines</name>
    <dbReference type="NCBI Taxonomy" id="1448308"/>
    <lineage>
        <taxon>Eukaryota</taxon>
        <taxon>Fungi</taxon>
        <taxon>Dikarya</taxon>
        <taxon>Ascomycota</taxon>
        <taxon>Pezizomycotina</taxon>
        <taxon>Dothideomycetes</taxon>
        <taxon>Pleosporomycetidae</taxon>
        <taxon>Pleosporales</taxon>
        <taxon>Corynesporascaceae</taxon>
        <taxon>Corynespora</taxon>
    </lineage>
</organism>
<name>A0A2T2NCI9_CORCC</name>
<keyword evidence="3" id="KW-1185">Reference proteome</keyword>
<evidence type="ECO:0000313" key="2">
    <source>
        <dbReference type="EMBL" id="PSN63143.1"/>
    </source>
</evidence>
<proteinExistence type="predicted"/>
<evidence type="ECO:0000313" key="3">
    <source>
        <dbReference type="Proteomes" id="UP000240883"/>
    </source>
</evidence>
<accession>A0A2T2NCI9</accession>
<gene>
    <name evidence="2" type="ORF">BS50DRAFT_105023</name>
</gene>
<protein>
    <submittedName>
        <fullName evidence="2">Uncharacterized protein</fullName>
    </submittedName>
</protein>
<dbReference type="AlphaFoldDB" id="A0A2T2NCI9"/>
<evidence type="ECO:0000256" key="1">
    <source>
        <dbReference type="SAM" id="MobiDB-lite"/>
    </source>
</evidence>
<dbReference type="EMBL" id="KZ678140">
    <property type="protein sequence ID" value="PSN63143.1"/>
    <property type="molecule type" value="Genomic_DNA"/>
</dbReference>